<accession>A0A0S2ZN10</accession>
<dbReference type="EMBL" id="CP013331">
    <property type="protein sequence ID" value="ALQ40320.1"/>
    <property type="molecule type" value="Genomic_DNA"/>
</dbReference>
<keyword evidence="4 6" id="KW-1133">Transmembrane helix</keyword>
<proteinExistence type="predicted"/>
<feature type="transmembrane region" description="Helical" evidence="6">
    <location>
        <begin position="58"/>
        <end position="75"/>
    </location>
</feature>
<evidence type="ECO:0000256" key="6">
    <source>
        <dbReference type="SAM" id="Phobius"/>
    </source>
</evidence>
<dbReference type="Proteomes" id="UP000063275">
    <property type="component" value="Chromosome"/>
</dbReference>
<feature type="domain" description="DUF2179" evidence="7">
    <location>
        <begin position="221"/>
        <end position="275"/>
    </location>
</feature>
<comment type="subcellular location">
    <subcellularLocation>
        <location evidence="1">Cell membrane</location>
        <topology evidence="1">Multi-pass membrane protein</topology>
    </subcellularLocation>
</comment>
<evidence type="ECO:0000313" key="8">
    <source>
        <dbReference type="EMBL" id="ALQ40320.1"/>
    </source>
</evidence>
<feature type="transmembrane region" description="Helical" evidence="6">
    <location>
        <begin position="12"/>
        <end position="30"/>
    </location>
</feature>
<evidence type="ECO:0000256" key="2">
    <source>
        <dbReference type="ARBA" id="ARBA00022475"/>
    </source>
</evidence>
<keyword evidence="3 6" id="KW-0812">Transmembrane</keyword>
<dbReference type="PANTHER" id="PTHR33545">
    <property type="entry name" value="UPF0750 MEMBRANE PROTEIN YITT-RELATED"/>
    <property type="match status" value="1"/>
</dbReference>
<feature type="transmembrane region" description="Helical" evidence="6">
    <location>
        <begin position="81"/>
        <end position="100"/>
    </location>
</feature>
<dbReference type="Pfam" id="PF02588">
    <property type="entry name" value="YitT_membrane"/>
    <property type="match status" value="1"/>
</dbReference>
<sequence>MFSNNTFKILKECFIVSIACIIMAFNTNYFYLGNKLAQGGVSGLSLIIHYITDIDISYIYLALNIPLIIVAYIFIGKDFVFKTLFATIMLTIFLKVFGAFRGPIDDILMASIFGGGINGIAIGIIFYAGGSSGGTDIIAKIINKHYGIAIGKTLLTIDFIILSMVAFIFGKVIFMYTLISLLVSSKMIDIIQEGIYSAKGVTIITNKVEELRKKIMEDTGRGITLINAKGAYTQKEIGMLYCVVGKYQLMKVKSIVKEIDPMAFMIVNQVHEVIGKGFLGQ</sequence>
<evidence type="ECO:0000256" key="4">
    <source>
        <dbReference type="ARBA" id="ARBA00022989"/>
    </source>
</evidence>
<name>A0A0S2ZN10_9FUSO</name>
<feature type="transmembrane region" description="Helical" evidence="6">
    <location>
        <begin position="107"/>
        <end position="128"/>
    </location>
</feature>
<dbReference type="Pfam" id="PF10035">
    <property type="entry name" value="DUF2179"/>
    <property type="match status" value="1"/>
</dbReference>
<organism evidence="8">
    <name type="scientific">Fusobacterium hwasookii ChDC F174</name>
    <dbReference type="NCBI Taxonomy" id="1307442"/>
    <lineage>
        <taxon>Bacteria</taxon>
        <taxon>Fusobacteriati</taxon>
        <taxon>Fusobacteriota</taxon>
        <taxon>Fusobacteriia</taxon>
        <taxon>Fusobacteriales</taxon>
        <taxon>Fusobacteriaceae</taxon>
        <taxon>Fusobacterium</taxon>
    </lineage>
</organism>
<evidence type="ECO:0000259" key="7">
    <source>
        <dbReference type="Pfam" id="PF10035"/>
    </source>
</evidence>
<protein>
    <submittedName>
        <fullName evidence="8">Transporter</fullName>
    </submittedName>
</protein>
<feature type="transmembrane region" description="Helical" evidence="6">
    <location>
        <begin position="159"/>
        <end position="183"/>
    </location>
</feature>
<dbReference type="AlphaFoldDB" id="A0A0S2ZN10"/>
<dbReference type="RefSeq" id="WP_005915040.1">
    <property type="nucleotide sequence ID" value="NZ_ATKF01000108.1"/>
</dbReference>
<gene>
    <name evidence="8" type="ORF">RN87_07205</name>
</gene>
<evidence type="ECO:0000256" key="3">
    <source>
        <dbReference type="ARBA" id="ARBA00022692"/>
    </source>
</evidence>
<keyword evidence="2" id="KW-1003">Cell membrane</keyword>
<dbReference type="PANTHER" id="PTHR33545:SF5">
    <property type="entry name" value="UPF0750 MEMBRANE PROTEIN YITT"/>
    <property type="match status" value="1"/>
</dbReference>
<dbReference type="Gene3D" id="3.30.70.120">
    <property type="match status" value="1"/>
</dbReference>
<keyword evidence="5 6" id="KW-0472">Membrane</keyword>
<evidence type="ECO:0000256" key="1">
    <source>
        <dbReference type="ARBA" id="ARBA00004651"/>
    </source>
</evidence>
<dbReference type="GO" id="GO:0005886">
    <property type="term" value="C:plasma membrane"/>
    <property type="evidence" value="ECO:0007669"/>
    <property type="project" value="UniProtKB-SubCell"/>
</dbReference>
<dbReference type="InterPro" id="IPR051461">
    <property type="entry name" value="UPF0750_membrane"/>
</dbReference>
<reference evidence="8 9" key="1">
    <citation type="submission" date="2015-11" db="EMBL/GenBank/DDBJ databases">
        <authorList>
            <person name="Zhang Y."/>
            <person name="Guo Z."/>
        </authorList>
    </citation>
    <scope>NUCLEOTIDE SEQUENCE [LARGE SCALE GENOMIC DNA]</scope>
    <source>
        <strain evidence="8 9">ChDC F174</strain>
    </source>
</reference>
<dbReference type="InterPro" id="IPR015867">
    <property type="entry name" value="N-reg_PII/ATP_PRibTrfase_C"/>
</dbReference>
<dbReference type="InterPro" id="IPR019264">
    <property type="entry name" value="DUF2179"/>
</dbReference>
<dbReference type="InterPro" id="IPR003740">
    <property type="entry name" value="YitT"/>
</dbReference>
<evidence type="ECO:0000313" key="9">
    <source>
        <dbReference type="Proteomes" id="UP000063275"/>
    </source>
</evidence>
<evidence type="ECO:0000256" key="5">
    <source>
        <dbReference type="ARBA" id="ARBA00023136"/>
    </source>
</evidence>
<dbReference type="KEGG" id="fhw:RN87_07205"/>
<dbReference type="PIRSF" id="PIRSF006483">
    <property type="entry name" value="Membrane_protein_YitT"/>
    <property type="match status" value="1"/>
</dbReference>
<dbReference type="CDD" id="cd16380">
    <property type="entry name" value="YitT_C"/>
    <property type="match status" value="1"/>
</dbReference>